<dbReference type="InterPro" id="IPR006694">
    <property type="entry name" value="Fatty_acid_hydroxylase"/>
</dbReference>
<dbReference type="EMBL" id="CP151504">
    <property type="protein sequence ID" value="WZN61847.1"/>
    <property type="molecule type" value="Genomic_DNA"/>
</dbReference>
<feature type="binding site" description="axial binding residue" evidence="15">
    <location>
        <position position="50"/>
    </location>
    <ligand>
        <name>heme</name>
        <dbReference type="ChEBI" id="CHEBI:30413"/>
    </ligand>
    <ligandPart>
        <name>Fe</name>
        <dbReference type="ChEBI" id="CHEBI:18248"/>
    </ligandPart>
</feature>
<keyword evidence="5 13" id="KW-0256">Endoplasmic reticulum</keyword>
<keyword evidence="4 13" id="KW-0479">Metal-binding</keyword>
<dbReference type="GO" id="GO:0005506">
    <property type="term" value="F:iron ion binding"/>
    <property type="evidence" value="ECO:0007669"/>
    <property type="project" value="UniProtKB-UniRule"/>
</dbReference>
<keyword evidence="6 13" id="KW-0276">Fatty acid metabolism</keyword>
<keyword evidence="12 13" id="KW-0275">Fatty acid biosynthesis</keyword>
<feature type="region of interest" description="Disordered" evidence="16">
    <location>
        <begin position="1"/>
        <end position="32"/>
    </location>
</feature>
<comment type="similarity">
    <text evidence="13">Belongs to the sterol desaturase family. SCS7 subfamily.</text>
</comment>
<feature type="binding site" evidence="14">
    <location>
        <position position="243"/>
    </location>
    <ligand>
        <name>Zn(2+)</name>
        <dbReference type="ChEBI" id="CHEBI:29105"/>
        <label>1</label>
    </ligand>
</feature>
<comment type="subcellular location">
    <subcellularLocation>
        <location evidence="1">Endoplasmic reticulum membrane</location>
        <topology evidence="1">Multi-pass membrane protein</topology>
    </subcellularLocation>
</comment>
<evidence type="ECO:0000256" key="2">
    <source>
        <dbReference type="ARBA" id="ARBA00022516"/>
    </source>
</evidence>
<evidence type="ECO:0000256" key="1">
    <source>
        <dbReference type="ARBA" id="ARBA00004477"/>
    </source>
</evidence>
<keyword evidence="11 13" id="KW-0472">Membrane</keyword>
<feature type="domain" description="Fatty acid hydroxylase" evidence="18">
    <location>
        <begin position="229"/>
        <end position="371"/>
    </location>
</feature>
<dbReference type="Proteomes" id="UP001472866">
    <property type="component" value="Chromosome 04"/>
</dbReference>
<proteinExistence type="inferred from homology"/>
<evidence type="ECO:0000256" key="4">
    <source>
        <dbReference type="ARBA" id="ARBA00022723"/>
    </source>
</evidence>
<feature type="transmembrane region" description="Helical" evidence="17">
    <location>
        <begin position="300"/>
        <end position="320"/>
    </location>
</feature>
<evidence type="ECO:0000256" key="15">
    <source>
        <dbReference type="PIRSR" id="PIRSR005149-50"/>
    </source>
</evidence>
<evidence type="ECO:0000256" key="3">
    <source>
        <dbReference type="ARBA" id="ARBA00022692"/>
    </source>
</evidence>
<keyword evidence="20" id="KW-1185">Reference proteome</keyword>
<evidence type="ECO:0000256" key="16">
    <source>
        <dbReference type="SAM" id="MobiDB-lite"/>
    </source>
</evidence>
<name>A0AAX4P797_9CHLO</name>
<evidence type="ECO:0000256" key="7">
    <source>
        <dbReference type="ARBA" id="ARBA00022833"/>
    </source>
</evidence>
<dbReference type="GO" id="GO:0080132">
    <property type="term" value="F:fatty acid 2-hydroxylase activity"/>
    <property type="evidence" value="ECO:0007669"/>
    <property type="project" value="InterPro"/>
</dbReference>
<keyword evidence="15" id="KW-0349">Heme</keyword>
<dbReference type="GO" id="GO:0005789">
    <property type="term" value="C:endoplasmic reticulum membrane"/>
    <property type="evidence" value="ECO:0007669"/>
    <property type="project" value="UniProtKB-SubCell"/>
</dbReference>
<feature type="compositionally biased region" description="Low complexity" evidence="16">
    <location>
        <begin position="10"/>
        <end position="23"/>
    </location>
</feature>
<keyword evidence="2 13" id="KW-0444">Lipid biosynthesis</keyword>
<evidence type="ECO:0000259" key="18">
    <source>
        <dbReference type="Pfam" id="PF04116"/>
    </source>
</evidence>
<evidence type="ECO:0000256" key="9">
    <source>
        <dbReference type="ARBA" id="ARBA00023002"/>
    </source>
</evidence>
<dbReference type="AlphaFoldDB" id="A0AAX4P797"/>
<dbReference type="PANTHER" id="PTHR12863">
    <property type="entry name" value="FATTY ACID HYDROXYLASE"/>
    <property type="match status" value="1"/>
</dbReference>
<feature type="binding site" evidence="14">
    <location>
        <position position="248"/>
    </location>
    <ligand>
        <name>Zn(2+)</name>
        <dbReference type="ChEBI" id="CHEBI:29105"/>
        <label>1</label>
    </ligand>
</feature>
<feature type="binding site" description="axial binding residue" evidence="15">
    <location>
        <position position="85"/>
    </location>
    <ligand>
        <name>heme</name>
        <dbReference type="ChEBI" id="CHEBI:30413"/>
    </ligand>
    <ligandPart>
        <name>Fe</name>
        <dbReference type="ChEBI" id="CHEBI:18248"/>
    </ligandPart>
</feature>
<feature type="binding site" evidence="14">
    <location>
        <position position="346"/>
    </location>
    <ligand>
        <name>Zn(2+)</name>
        <dbReference type="ChEBI" id="CHEBI:29105"/>
        <label>1</label>
    </ligand>
</feature>
<evidence type="ECO:0000256" key="11">
    <source>
        <dbReference type="ARBA" id="ARBA00023136"/>
    </source>
</evidence>
<gene>
    <name evidence="19" type="ORF">HKI87_04g33820</name>
</gene>
<dbReference type="PIRSF" id="PIRSF005149">
    <property type="entry name" value="IPC-B_HD"/>
    <property type="match status" value="1"/>
</dbReference>
<comment type="cofactor">
    <cofactor evidence="13 14">
        <name>Zn(2+)</name>
        <dbReference type="ChEBI" id="CHEBI:29105"/>
    </cofactor>
    <text evidence="13 14">Binds 2 Zn(2+) ions per subunit that likely form a catalytic dimetal center.</text>
</comment>
<feature type="binding site" evidence="14">
    <location>
        <position position="268"/>
    </location>
    <ligand>
        <name>Zn(2+)</name>
        <dbReference type="ChEBI" id="CHEBI:29105"/>
        <label>1</label>
    </ligand>
</feature>
<keyword evidence="7 14" id="KW-0862">Zinc</keyword>
<keyword evidence="8 17" id="KW-1133">Transmembrane helix</keyword>
<dbReference type="PANTHER" id="PTHR12863:SF1">
    <property type="entry name" value="FATTY ACID 2-HYDROXYLASE"/>
    <property type="match status" value="1"/>
</dbReference>
<keyword evidence="9 13" id="KW-0560">Oxidoreductase</keyword>
<evidence type="ECO:0000256" key="14">
    <source>
        <dbReference type="PIRSR" id="PIRSR005149-1"/>
    </source>
</evidence>
<reference evidence="19 20" key="1">
    <citation type="submission" date="2024-03" db="EMBL/GenBank/DDBJ databases">
        <title>Complete genome sequence of the green alga Chloropicon roscoffensis RCC1871.</title>
        <authorList>
            <person name="Lemieux C."/>
            <person name="Pombert J.-F."/>
            <person name="Otis C."/>
            <person name="Turmel M."/>
        </authorList>
    </citation>
    <scope>NUCLEOTIDE SEQUENCE [LARGE SCALE GENOMIC DNA]</scope>
    <source>
        <strain evidence="19 20">RCC1871</strain>
    </source>
</reference>
<feature type="transmembrane region" description="Helical" evidence="17">
    <location>
        <begin position="221"/>
        <end position="242"/>
    </location>
</feature>
<evidence type="ECO:0000256" key="6">
    <source>
        <dbReference type="ARBA" id="ARBA00022832"/>
    </source>
</evidence>
<feature type="binding site" evidence="14">
    <location>
        <position position="267"/>
    </location>
    <ligand>
        <name>Zn(2+)</name>
        <dbReference type="ChEBI" id="CHEBI:29105"/>
        <label>1</label>
    </ligand>
</feature>
<protein>
    <recommendedName>
        <fullName evidence="13">Fatty acid 2-hydroxylase</fullName>
        <ecNumber evidence="13">1.-.-.-</ecNumber>
    </recommendedName>
</protein>
<evidence type="ECO:0000256" key="8">
    <source>
        <dbReference type="ARBA" id="ARBA00022989"/>
    </source>
</evidence>
<feature type="binding site" evidence="14">
    <location>
        <position position="349"/>
    </location>
    <ligand>
        <name>Zn(2+)</name>
        <dbReference type="ChEBI" id="CHEBI:29105"/>
        <label>2</label>
    </ligand>
</feature>
<sequence length="385" mass="43267">MCEARRGVDATEATSGSTASSSSPEVGTKSAHWGFTIGGRKYRVPRDFQHPGGRELMDRHDGTDIGYLFRGTAEEGRSTRSSHVHSEAARRLLEKFAVVPKQTERGTREQGEEDRGGPCKLDAAGAGRVQVVNGVAVDLDRPLVLQVGALLDSYQVWVHKPELGKPRFFQSEVLEQLSKTKWWVVPFVWLPVSLWLALVSYRRLRRDPGHGAEGHLLLTDTAAMASCYLFGVLFWSVVEYAVHRFMFHVSTSSYWPNTLHFLFHGCHHKFPMDDMRLVMPPAGALPIVLLVYIVERYLLGFGAIFAPITLAGTLTGYVCYDMLHYHCHFSEFVKAYAFLRWVRRSHMDHHYRDNTSGFGISSPAWDLVLGTQRKEGKGARGTACK</sequence>
<feature type="binding site" evidence="14">
    <location>
        <position position="328"/>
    </location>
    <ligand>
        <name>Zn(2+)</name>
        <dbReference type="ChEBI" id="CHEBI:29105"/>
        <label>1</label>
    </ligand>
</feature>
<evidence type="ECO:0000256" key="13">
    <source>
        <dbReference type="PIRNR" id="PIRNR005149"/>
    </source>
</evidence>
<dbReference type="GO" id="GO:0006633">
    <property type="term" value="P:fatty acid biosynthetic process"/>
    <property type="evidence" value="ECO:0007669"/>
    <property type="project" value="UniProtKB-KW"/>
</dbReference>
<keyword evidence="3 17" id="KW-0812">Transmembrane</keyword>
<feature type="transmembrane region" description="Helical" evidence="17">
    <location>
        <begin position="277"/>
        <end position="294"/>
    </location>
</feature>
<keyword evidence="10 13" id="KW-0443">Lipid metabolism</keyword>
<keyword evidence="13 15" id="KW-0408">Iron</keyword>
<evidence type="ECO:0000256" key="5">
    <source>
        <dbReference type="ARBA" id="ARBA00022824"/>
    </source>
</evidence>
<organism evidence="19 20">
    <name type="scientific">Chloropicon roscoffensis</name>
    <dbReference type="NCBI Taxonomy" id="1461544"/>
    <lineage>
        <taxon>Eukaryota</taxon>
        <taxon>Viridiplantae</taxon>
        <taxon>Chlorophyta</taxon>
        <taxon>Chloropicophyceae</taxon>
        <taxon>Chloropicales</taxon>
        <taxon>Chloropicaceae</taxon>
        <taxon>Chloropicon</taxon>
    </lineage>
</organism>
<feature type="transmembrane region" description="Helical" evidence="17">
    <location>
        <begin position="182"/>
        <end position="201"/>
    </location>
</feature>
<evidence type="ECO:0000313" key="19">
    <source>
        <dbReference type="EMBL" id="WZN61847.1"/>
    </source>
</evidence>
<evidence type="ECO:0000313" key="20">
    <source>
        <dbReference type="Proteomes" id="UP001472866"/>
    </source>
</evidence>
<dbReference type="InterPro" id="IPR014430">
    <property type="entry name" value="Scs7"/>
</dbReference>
<feature type="binding site" evidence="14">
    <location>
        <position position="324"/>
    </location>
    <ligand>
        <name>Zn(2+)</name>
        <dbReference type="ChEBI" id="CHEBI:29105"/>
        <label>1</label>
    </ligand>
</feature>
<dbReference type="EC" id="1.-.-.-" evidence="13"/>
<evidence type="ECO:0000256" key="10">
    <source>
        <dbReference type="ARBA" id="ARBA00023098"/>
    </source>
</evidence>
<evidence type="ECO:0000256" key="17">
    <source>
        <dbReference type="SAM" id="Phobius"/>
    </source>
</evidence>
<accession>A0AAX4P797</accession>
<comment type="function">
    <text evidence="13">Catalyzes stereospecific hydroxylation of free fatty acids at the C-2 position to produce (R)-2-hydroxy fatty acids, which are building blocks of sphingolipids and glycosphingolipids common in neural tissue and epidermis. Plays an essential role in the synthesis of galactosphingolipids of the myelin sheath. Responsible for the synthesis of sphingolipids and glycosphingolipids involved in the formation of epidermal lamellar bodies critical for skin permeability barrier. Participates in the synthesis of glycosphingolipids and a fraction of type II wax diesters in sebaceous gland, specifically regulating hair follicle homeostasis. Involved in the synthesis of sphingolipids of plasma membrane rafts, controlling lipid raft mobility and trafficking of raft-associated proteins.</text>
</comment>
<feature type="binding site" evidence="14">
    <location>
        <position position="350"/>
    </location>
    <ligand>
        <name>Zn(2+)</name>
        <dbReference type="ChEBI" id="CHEBI:29105"/>
        <label>1</label>
    </ligand>
</feature>
<dbReference type="Pfam" id="PF04116">
    <property type="entry name" value="FA_hydroxylase"/>
    <property type="match status" value="1"/>
</dbReference>
<evidence type="ECO:0000256" key="12">
    <source>
        <dbReference type="ARBA" id="ARBA00023160"/>
    </source>
</evidence>
<comment type="cofactor">
    <cofactor evidence="15">
        <name>Fe cation</name>
        <dbReference type="ChEBI" id="CHEBI:24875"/>
    </cofactor>
</comment>
<feature type="binding site" evidence="14">
    <location>
        <position position="264"/>
    </location>
    <ligand>
        <name>Zn(2+)</name>
        <dbReference type="ChEBI" id="CHEBI:29105"/>
        <label>1</label>
    </ligand>
</feature>